<evidence type="ECO:0000313" key="2">
    <source>
        <dbReference type="Proteomes" id="UP000177763"/>
    </source>
</evidence>
<gene>
    <name evidence="1" type="ORF">A3H26_03925</name>
</gene>
<evidence type="ECO:0000313" key="1">
    <source>
        <dbReference type="EMBL" id="OGC57698.1"/>
    </source>
</evidence>
<accession>A0A1F4VLD3</accession>
<name>A0A1F4VLD3_UNCKA</name>
<organism evidence="1 2">
    <name type="scientific">candidate division WWE3 bacterium RIFCSPLOWO2_12_FULL_36_10</name>
    <dbReference type="NCBI Taxonomy" id="1802630"/>
    <lineage>
        <taxon>Bacteria</taxon>
        <taxon>Katanobacteria</taxon>
    </lineage>
</organism>
<proteinExistence type="predicted"/>
<dbReference type="Proteomes" id="UP000177763">
    <property type="component" value="Unassembled WGS sequence"/>
</dbReference>
<protein>
    <submittedName>
        <fullName evidence="1">Uncharacterized protein</fullName>
    </submittedName>
</protein>
<dbReference type="AlphaFoldDB" id="A0A1F4VLD3"/>
<sequence length="114" mass="12801">MCYSKFVMNKNKSEQELRSKTFTQVEALQVVLNCKNYTATSKFIGENLKYGDGRSLACLIPLIKGNPPILKRLGKLNARSGYILAFNPEFMNPIEAKKIVDEIVEQVVATGLMK</sequence>
<dbReference type="EMBL" id="MEVN01000007">
    <property type="protein sequence ID" value="OGC57698.1"/>
    <property type="molecule type" value="Genomic_DNA"/>
</dbReference>
<comment type="caution">
    <text evidence="1">The sequence shown here is derived from an EMBL/GenBank/DDBJ whole genome shotgun (WGS) entry which is preliminary data.</text>
</comment>
<reference evidence="1 2" key="1">
    <citation type="journal article" date="2016" name="Nat. Commun.">
        <title>Thousands of microbial genomes shed light on interconnected biogeochemical processes in an aquifer system.</title>
        <authorList>
            <person name="Anantharaman K."/>
            <person name="Brown C.T."/>
            <person name="Hug L.A."/>
            <person name="Sharon I."/>
            <person name="Castelle C.J."/>
            <person name="Probst A.J."/>
            <person name="Thomas B.C."/>
            <person name="Singh A."/>
            <person name="Wilkins M.J."/>
            <person name="Karaoz U."/>
            <person name="Brodie E.L."/>
            <person name="Williams K.H."/>
            <person name="Hubbard S.S."/>
            <person name="Banfield J.F."/>
        </authorList>
    </citation>
    <scope>NUCLEOTIDE SEQUENCE [LARGE SCALE GENOMIC DNA]</scope>
</reference>